<reference evidence="2" key="1">
    <citation type="journal article" date="2019" name="Int. J. Syst. Evol. Microbiol.">
        <title>The Global Catalogue of Microorganisms (GCM) 10K type strain sequencing project: providing services to taxonomists for standard genome sequencing and annotation.</title>
        <authorList>
            <consortium name="The Broad Institute Genomics Platform"/>
            <consortium name="The Broad Institute Genome Sequencing Center for Infectious Disease"/>
            <person name="Wu L."/>
            <person name="Ma J."/>
        </authorList>
    </citation>
    <scope>NUCLEOTIDE SEQUENCE [LARGE SCALE GENOMIC DNA]</scope>
    <source>
        <strain evidence="2">CCUG 62945</strain>
    </source>
</reference>
<evidence type="ECO:0000313" key="2">
    <source>
        <dbReference type="Proteomes" id="UP001596473"/>
    </source>
</evidence>
<name>A0ABW2R503_9NEIS</name>
<dbReference type="RefSeq" id="WP_380188714.1">
    <property type="nucleotide sequence ID" value="NZ_JBHTBQ010000033.1"/>
</dbReference>
<gene>
    <name evidence="1" type="ORF">ACFQNF_14845</name>
</gene>
<proteinExistence type="predicted"/>
<dbReference type="Proteomes" id="UP001596473">
    <property type="component" value="Unassembled WGS sequence"/>
</dbReference>
<evidence type="ECO:0000313" key="1">
    <source>
        <dbReference type="EMBL" id="MFC7421140.1"/>
    </source>
</evidence>
<organism evidence="1 2">
    <name type="scientific">Iodobacter arcticus</name>
    <dbReference type="NCBI Taxonomy" id="590593"/>
    <lineage>
        <taxon>Bacteria</taxon>
        <taxon>Pseudomonadati</taxon>
        <taxon>Pseudomonadota</taxon>
        <taxon>Betaproteobacteria</taxon>
        <taxon>Neisseriales</taxon>
        <taxon>Chitinibacteraceae</taxon>
        <taxon>Iodobacter</taxon>
    </lineage>
</organism>
<dbReference type="EMBL" id="JBHTBQ010000033">
    <property type="protein sequence ID" value="MFC7421140.1"/>
    <property type="molecule type" value="Genomic_DNA"/>
</dbReference>
<keyword evidence="2" id="KW-1185">Reference proteome</keyword>
<sequence>MLHLHTQYGGFYAALEGLHIVRQQPNMIDSMNEIQKALLSECASRWFKNPAGITASDLAREFGISNEEACKEVELLCEAGYGKMNRDAEFTELSLDTGNPQADFTFTPLKTHVFFPSKQVLADAFYESELPRQKLPEYVIRLHLGAHQCGLVFFDEEVLSRYFEHPEFYEIKDSLAGGSISTNSEAGEDRHLYVRYGKCRLKTGHIAISAIHKDLAHMGASEQRYWHAHEIIDPAIDAEDDNFRRFLDRTYEGAWVEYPDPIRNLLAEVVGVNLDLSPLSLFTRTENVHLRMPVEQTYKSYCDCASELYKVVGPDALSQPTLKALLQERFGHTQEDFIHPESKRALSSLQLLGLLESKLGVPDAINRPLKEVAKLRIEADHKILAPQAPNRSYSNDFSNLCVELKNGIVEIRAALARS</sequence>
<accession>A0ABW2R503</accession>
<protein>
    <submittedName>
        <fullName evidence="1">Uncharacterized protein</fullName>
    </submittedName>
</protein>
<comment type="caution">
    <text evidence="1">The sequence shown here is derived from an EMBL/GenBank/DDBJ whole genome shotgun (WGS) entry which is preliminary data.</text>
</comment>